<evidence type="ECO:0000313" key="4">
    <source>
        <dbReference type="EMBL" id="KAI5080191.1"/>
    </source>
</evidence>
<dbReference type="GO" id="GO:0004860">
    <property type="term" value="F:protein kinase inhibitor activity"/>
    <property type="evidence" value="ECO:0007669"/>
    <property type="project" value="UniProtKB-KW"/>
</dbReference>
<dbReference type="PANTHER" id="PTHR33142:SF8">
    <property type="entry name" value="CYCLIN-DEPENDENT PROTEIN KINASE INHIBITOR SMR9"/>
    <property type="match status" value="1"/>
</dbReference>
<dbReference type="PANTHER" id="PTHR33142">
    <property type="entry name" value="CYCLIN-DEPENDENT PROTEIN KINASE INHIBITOR SMR13"/>
    <property type="match status" value="1"/>
</dbReference>
<reference evidence="4 5" key="1">
    <citation type="submission" date="2021-01" db="EMBL/GenBank/DDBJ databases">
        <title>Adiantum capillus-veneris genome.</title>
        <authorList>
            <person name="Fang Y."/>
            <person name="Liao Q."/>
        </authorList>
    </citation>
    <scope>NUCLEOTIDE SEQUENCE [LARGE SCALE GENOMIC DNA]</scope>
    <source>
        <strain evidence="4">H3</strain>
        <tissue evidence="4">Leaf</tissue>
    </source>
</reference>
<keyword evidence="5" id="KW-1185">Reference proteome</keyword>
<keyword evidence="1" id="KW-0649">Protein kinase inhibitor</keyword>
<feature type="compositionally biased region" description="Basic and acidic residues" evidence="3">
    <location>
        <begin position="177"/>
        <end position="187"/>
    </location>
</feature>
<evidence type="ECO:0000256" key="1">
    <source>
        <dbReference type="ARBA" id="ARBA00023013"/>
    </source>
</evidence>
<evidence type="ECO:0000256" key="2">
    <source>
        <dbReference type="ARBA" id="ARBA00023306"/>
    </source>
</evidence>
<name>A0A9D4V5H7_ADICA</name>
<comment type="caution">
    <text evidence="4">The sequence shown here is derived from an EMBL/GenBank/DDBJ whole genome shotgun (WGS) entry which is preliminary data.</text>
</comment>
<proteinExistence type="predicted"/>
<gene>
    <name evidence="4" type="ORF">GOP47_0005670</name>
</gene>
<feature type="region of interest" description="Disordered" evidence="3">
    <location>
        <begin position="152"/>
        <end position="194"/>
    </location>
</feature>
<sequence length="242" mass="26582">MAMQAQSYAEQEPDSRINLHQEGAAHDLKHCVELEIQVDAIEQKRAHAAGHAFTSATAMSADVTRCSDVEDAGGLCMQPLLKRLRLQTDYKPAPLTHKEEPTDDGGKLQLNIPVTGDKQTCNSLMVSVMNLVDDSEQAILLKNGEQMNAVTHKADDSAHDADANEEDEESECVTPKAGEHRIPESKDLVCPPPPIKRKPTAFKRIVSTRHSACNVADNHATFLISPPDLHTYPDCIRALFDK</sequence>
<dbReference type="GO" id="GO:0032875">
    <property type="term" value="P:regulation of DNA endoreduplication"/>
    <property type="evidence" value="ECO:0007669"/>
    <property type="project" value="InterPro"/>
</dbReference>
<evidence type="ECO:0000256" key="3">
    <source>
        <dbReference type="SAM" id="MobiDB-lite"/>
    </source>
</evidence>
<organism evidence="4 5">
    <name type="scientific">Adiantum capillus-veneris</name>
    <name type="common">Maidenhair fern</name>
    <dbReference type="NCBI Taxonomy" id="13818"/>
    <lineage>
        <taxon>Eukaryota</taxon>
        <taxon>Viridiplantae</taxon>
        <taxon>Streptophyta</taxon>
        <taxon>Embryophyta</taxon>
        <taxon>Tracheophyta</taxon>
        <taxon>Polypodiopsida</taxon>
        <taxon>Polypodiidae</taxon>
        <taxon>Polypodiales</taxon>
        <taxon>Pteridineae</taxon>
        <taxon>Pteridaceae</taxon>
        <taxon>Vittarioideae</taxon>
        <taxon>Adiantum</taxon>
    </lineage>
</organism>
<dbReference type="AlphaFoldDB" id="A0A9D4V5H7"/>
<dbReference type="InterPro" id="IPR040389">
    <property type="entry name" value="SMR"/>
</dbReference>
<keyword evidence="2" id="KW-0131">Cell cycle</keyword>
<protein>
    <submittedName>
        <fullName evidence="4">Uncharacterized protein</fullName>
    </submittedName>
</protein>
<accession>A0A9D4V5H7</accession>
<dbReference type="Proteomes" id="UP000886520">
    <property type="component" value="Chromosome 5"/>
</dbReference>
<evidence type="ECO:0000313" key="5">
    <source>
        <dbReference type="Proteomes" id="UP000886520"/>
    </source>
</evidence>
<feature type="compositionally biased region" description="Basic and acidic residues" evidence="3">
    <location>
        <begin position="152"/>
        <end position="162"/>
    </location>
</feature>
<dbReference type="OrthoDB" id="10620415at2759"/>
<dbReference type="EMBL" id="JABFUD020000005">
    <property type="protein sequence ID" value="KAI5080191.1"/>
    <property type="molecule type" value="Genomic_DNA"/>
</dbReference>